<reference evidence="1 2" key="1">
    <citation type="submission" date="2017-12" db="EMBL/GenBank/DDBJ databases">
        <title>Comparative genomics of Botrytis spp.</title>
        <authorList>
            <person name="Valero-Jimenez C.A."/>
            <person name="Tapia P."/>
            <person name="Veloso J."/>
            <person name="Silva-Moreno E."/>
            <person name="Staats M."/>
            <person name="Valdes J.H."/>
            <person name="Van Kan J.A.L."/>
        </authorList>
    </citation>
    <scope>NUCLEOTIDE SEQUENCE [LARGE SCALE GENOMIC DNA]</scope>
    <source>
        <strain evidence="1 2">MUCL11595</strain>
    </source>
</reference>
<sequence length="246" mass="27572">MLILSSTTTLQYNNEIWQSTATSSNHKNAFTKTISSAVGGTHRLQNRQEDGRQVGEEEIAAKVYVCGGASLSKAAEVLLYFAVIGSTSREIVKIKKEGYSGVSHTRAQYHLLLHSTLESTHLNDRSLRCKSRLSIANDSPWHAWYIPQLKVTSRIECTIRTVVPLAFDRSAPKLVQAYMLRSDSITKLRGSDANSFTDVCDATSLLADSLHNRPEVLCLRKYTEIYHQYLNYARSASSNGTRKDRR</sequence>
<evidence type="ECO:0000313" key="2">
    <source>
        <dbReference type="Proteomes" id="UP000297527"/>
    </source>
</evidence>
<dbReference type="OrthoDB" id="10435184at2759"/>
<proteinExistence type="predicted"/>
<name>A0A4Z1HN79_9HELO</name>
<dbReference type="AlphaFoldDB" id="A0A4Z1HN79"/>
<evidence type="ECO:0000313" key="1">
    <source>
        <dbReference type="EMBL" id="TGO50556.1"/>
    </source>
</evidence>
<dbReference type="Proteomes" id="UP000297527">
    <property type="component" value="Unassembled WGS sequence"/>
</dbReference>
<comment type="caution">
    <text evidence="1">The sequence shown here is derived from an EMBL/GenBank/DDBJ whole genome shotgun (WGS) entry which is preliminary data.</text>
</comment>
<dbReference type="EMBL" id="PQXN01000181">
    <property type="protein sequence ID" value="TGO50556.1"/>
    <property type="molecule type" value="Genomic_DNA"/>
</dbReference>
<keyword evidence="2" id="KW-1185">Reference proteome</keyword>
<gene>
    <name evidence="1" type="ORF">BCON_0181g00230</name>
</gene>
<accession>A0A4Z1HN79</accession>
<protein>
    <submittedName>
        <fullName evidence="1">Uncharacterized protein</fullName>
    </submittedName>
</protein>
<organism evidence="1 2">
    <name type="scientific">Botryotinia convoluta</name>
    <dbReference type="NCBI Taxonomy" id="54673"/>
    <lineage>
        <taxon>Eukaryota</taxon>
        <taxon>Fungi</taxon>
        <taxon>Dikarya</taxon>
        <taxon>Ascomycota</taxon>
        <taxon>Pezizomycotina</taxon>
        <taxon>Leotiomycetes</taxon>
        <taxon>Helotiales</taxon>
        <taxon>Sclerotiniaceae</taxon>
        <taxon>Botryotinia</taxon>
    </lineage>
</organism>